<reference evidence="8 9" key="1">
    <citation type="journal article" date="2023" name="Int. J. Syst. Evol. Microbiol.">
        <title>Ligilactobacillus ubinensis sp. nov., a novel species isolated from the wild ferment of a durian fruit (Durio zibethinus).</title>
        <authorList>
            <person name="Heng Y.C."/>
            <person name="Menon N."/>
            <person name="Chen B."/>
            <person name="Loo B.Z.L."/>
            <person name="Wong G.W.J."/>
            <person name="Lim A.C.H."/>
            <person name="Silvaraju S."/>
            <person name="Kittelmann S."/>
        </authorList>
    </citation>
    <scope>NUCLEOTIDE SEQUENCE [LARGE SCALE GENOMIC DNA]</scope>
    <source>
        <strain evidence="8 9">WILCCON 0076</strain>
    </source>
</reference>
<dbReference type="NCBIfam" id="TIGR01728">
    <property type="entry name" value="SsuA_fam"/>
    <property type="match status" value="1"/>
</dbReference>
<dbReference type="AlphaFoldDB" id="A0A9X2FK64"/>
<dbReference type="InterPro" id="IPR010067">
    <property type="entry name" value="ABC_SsuA_sub-bd"/>
</dbReference>
<dbReference type="Proteomes" id="UP001139006">
    <property type="component" value="Unassembled WGS sequence"/>
</dbReference>
<proteinExistence type="inferred from homology"/>
<evidence type="ECO:0000256" key="6">
    <source>
        <dbReference type="ARBA" id="ARBA00070228"/>
    </source>
</evidence>
<evidence type="ECO:0000313" key="9">
    <source>
        <dbReference type="Proteomes" id="UP001139006"/>
    </source>
</evidence>
<protein>
    <recommendedName>
        <fullName evidence="6">Putative aliphatic sulfonates-binding protein</fullName>
    </recommendedName>
</protein>
<dbReference type="Pfam" id="PF09084">
    <property type="entry name" value="NMT1"/>
    <property type="match status" value="1"/>
</dbReference>
<evidence type="ECO:0000259" key="7">
    <source>
        <dbReference type="SMART" id="SM00062"/>
    </source>
</evidence>
<evidence type="ECO:0000256" key="3">
    <source>
        <dbReference type="ARBA" id="ARBA00022448"/>
    </source>
</evidence>
<keyword evidence="3" id="KW-0813">Transport</keyword>
<dbReference type="GO" id="GO:0042626">
    <property type="term" value="F:ATPase-coupled transmembrane transporter activity"/>
    <property type="evidence" value="ECO:0007669"/>
    <property type="project" value="InterPro"/>
</dbReference>
<comment type="caution">
    <text evidence="8">The sequence shown here is derived from an EMBL/GenBank/DDBJ whole genome shotgun (WGS) entry which is preliminary data.</text>
</comment>
<evidence type="ECO:0000256" key="4">
    <source>
        <dbReference type="ARBA" id="ARBA00022729"/>
    </source>
</evidence>
<evidence type="ECO:0000256" key="2">
    <source>
        <dbReference type="ARBA" id="ARBA00010742"/>
    </source>
</evidence>
<comment type="function">
    <text evidence="5">Part of a binding-protein-dependent transport system for aliphatic sulfonates. Putative binding protein.</text>
</comment>
<sequence length="325" mass="35578">MKKKNSVRKIFILGLVVLGVLVAFFGWKQTQDSTSKSLKKVIIGYQAGDEFDISKTRGEFVKKMKKAGYSVTFKEFQNGAAMMQALANGNIDYGRMGDSAPITSIAAGTKVTYVAAGGTKALGSGVVVKKDSGINSISDLKGKTIAYTKGTTSQYMIIKVLKKAGLTTSDVNLVNLDQSAASVAYAKGKVDAWANWDPAIAQAEVTENSKLLINGNQSKAYNRSVIVATTSFAKNNKSVTKAIIKYSNQDMQWANTHHKKLIAMMVKSLKLNKKVVTKMVNRRTYSMHAMTKARVAEFQEIADVFYENKIISKKVSVAKYTQYVK</sequence>
<keyword evidence="9" id="KW-1185">Reference proteome</keyword>
<evidence type="ECO:0000313" key="8">
    <source>
        <dbReference type="EMBL" id="MCP0887182.1"/>
    </source>
</evidence>
<dbReference type="EMBL" id="JAIULA010000013">
    <property type="protein sequence ID" value="MCP0887182.1"/>
    <property type="molecule type" value="Genomic_DNA"/>
</dbReference>
<feature type="domain" description="Solute-binding protein family 3/N-terminal" evidence="7">
    <location>
        <begin position="40"/>
        <end position="257"/>
    </location>
</feature>
<name>A0A9X2FK64_9LACO</name>
<dbReference type="SMART" id="SM00062">
    <property type="entry name" value="PBPb"/>
    <property type="match status" value="1"/>
</dbReference>
<gene>
    <name evidence="8" type="ORF">LB941_07525</name>
</gene>
<dbReference type="PANTHER" id="PTHR30024:SF42">
    <property type="entry name" value="ALIPHATIC SULFONATES-BINDING PROTEIN-RELATED"/>
    <property type="match status" value="1"/>
</dbReference>
<dbReference type="Gene3D" id="3.40.190.10">
    <property type="entry name" value="Periplasmic binding protein-like II"/>
    <property type="match status" value="2"/>
</dbReference>
<comment type="similarity">
    <text evidence="2">Belongs to the bacterial solute-binding protein SsuA/TauA family.</text>
</comment>
<dbReference type="InterPro" id="IPR001638">
    <property type="entry name" value="Solute-binding_3/MltF_N"/>
</dbReference>
<dbReference type="GO" id="GO:0016020">
    <property type="term" value="C:membrane"/>
    <property type="evidence" value="ECO:0007669"/>
    <property type="project" value="InterPro"/>
</dbReference>
<dbReference type="RefSeq" id="WP_253360821.1">
    <property type="nucleotide sequence ID" value="NZ_JAIULA010000013.1"/>
</dbReference>
<evidence type="ECO:0000256" key="5">
    <source>
        <dbReference type="ARBA" id="ARBA00055538"/>
    </source>
</evidence>
<dbReference type="SUPFAM" id="SSF53850">
    <property type="entry name" value="Periplasmic binding protein-like II"/>
    <property type="match status" value="1"/>
</dbReference>
<dbReference type="GO" id="GO:0042597">
    <property type="term" value="C:periplasmic space"/>
    <property type="evidence" value="ECO:0007669"/>
    <property type="project" value="UniProtKB-SubCell"/>
</dbReference>
<evidence type="ECO:0000256" key="1">
    <source>
        <dbReference type="ARBA" id="ARBA00004418"/>
    </source>
</evidence>
<organism evidence="8 9">
    <name type="scientific">Ligilactobacillus ubinensis</name>
    <dbReference type="NCBI Taxonomy" id="2876789"/>
    <lineage>
        <taxon>Bacteria</taxon>
        <taxon>Bacillati</taxon>
        <taxon>Bacillota</taxon>
        <taxon>Bacilli</taxon>
        <taxon>Lactobacillales</taxon>
        <taxon>Lactobacillaceae</taxon>
        <taxon>Ligilactobacillus</taxon>
    </lineage>
</organism>
<keyword evidence="4" id="KW-0732">Signal</keyword>
<dbReference type="FunFam" id="3.40.190.10:FF:000050">
    <property type="entry name" value="Sulfonate ABC transporter substrate-binding protein"/>
    <property type="match status" value="1"/>
</dbReference>
<accession>A0A9X2FK64</accession>
<dbReference type="PANTHER" id="PTHR30024">
    <property type="entry name" value="ALIPHATIC SULFONATES-BINDING PROTEIN-RELATED"/>
    <property type="match status" value="1"/>
</dbReference>
<dbReference type="InterPro" id="IPR015168">
    <property type="entry name" value="SsuA/THI5"/>
</dbReference>
<comment type="subcellular location">
    <subcellularLocation>
        <location evidence="1">Periplasm</location>
    </subcellularLocation>
</comment>